<keyword evidence="2" id="KW-1133">Transmembrane helix</keyword>
<evidence type="ECO:0000256" key="2">
    <source>
        <dbReference type="SAM" id="Phobius"/>
    </source>
</evidence>
<reference evidence="3" key="1">
    <citation type="submission" date="2022-03" db="EMBL/GenBank/DDBJ databases">
        <authorList>
            <person name="Sayadi A."/>
        </authorList>
    </citation>
    <scope>NUCLEOTIDE SEQUENCE</scope>
</reference>
<evidence type="ECO:0000313" key="4">
    <source>
        <dbReference type="Proteomes" id="UP001152888"/>
    </source>
</evidence>
<sequence length="178" mass="19164">MGPRVESDDNGPACQTSDPRSANGGGLLFREERSCTNAPTATSCFERLLLPDTFIPVFDMAVFTLHLAIVALCVVFVNCQDATTLAPQTSPQEAADAPAAADAEAAADAPAPETSPQPEPTNRSVPKDVVVPEQESEDLRNGVQFTTWNEITNGHTRTFPTTINRVHSWIKNCILDIN</sequence>
<feature type="compositionally biased region" description="Low complexity" evidence="1">
    <location>
        <begin position="93"/>
        <end position="112"/>
    </location>
</feature>
<protein>
    <submittedName>
        <fullName evidence="3">Uncharacterized protein</fullName>
    </submittedName>
</protein>
<dbReference type="AlphaFoldDB" id="A0A9P0LY42"/>
<gene>
    <name evidence="3" type="ORF">ACAOBT_LOCUS27454</name>
</gene>
<dbReference type="Proteomes" id="UP001152888">
    <property type="component" value="Unassembled WGS sequence"/>
</dbReference>
<feature type="region of interest" description="Disordered" evidence="1">
    <location>
        <begin position="1"/>
        <end position="27"/>
    </location>
</feature>
<dbReference type="EMBL" id="CAKOFQ010007544">
    <property type="protein sequence ID" value="CAH2003511.1"/>
    <property type="molecule type" value="Genomic_DNA"/>
</dbReference>
<evidence type="ECO:0000256" key="1">
    <source>
        <dbReference type="SAM" id="MobiDB-lite"/>
    </source>
</evidence>
<feature type="transmembrane region" description="Helical" evidence="2">
    <location>
        <begin position="57"/>
        <end position="77"/>
    </location>
</feature>
<evidence type="ECO:0000313" key="3">
    <source>
        <dbReference type="EMBL" id="CAH2003511.1"/>
    </source>
</evidence>
<name>A0A9P0LY42_ACAOB</name>
<accession>A0A9P0LY42</accession>
<feature type="region of interest" description="Disordered" evidence="1">
    <location>
        <begin position="87"/>
        <end position="125"/>
    </location>
</feature>
<keyword evidence="4" id="KW-1185">Reference proteome</keyword>
<keyword evidence="2" id="KW-0472">Membrane</keyword>
<organism evidence="3 4">
    <name type="scientific">Acanthoscelides obtectus</name>
    <name type="common">Bean weevil</name>
    <name type="synonym">Bruchus obtectus</name>
    <dbReference type="NCBI Taxonomy" id="200917"/>
    <lineage>
        <taxon>Eukaryota</taxon>
        <taxon>Metazoa</taxon>
        <taxon>Ecdysozoa</taxon>
        <taxon>Arthropoda</taxon>
        <taxon>Hexapoda</taxon>
        <taxon>Insecta</taxon>
        <taxon>Pterygota</taxon>
        <taxon>Neoptera</taxon>
        <taxon>Endopterygota</taxon>
        <taxon>Coleoptera</taxon>
        <taxon>Polyphaga</taxon>
        <taxon>Cucujiformia</taxon>
        <taxon>Chrysomeloidea</taxon>
        <taxon>Chrysomelidae</taxon>
        <taxon>Bruchinae</taxon>
        <taxon>Bruchini</taxon>
        <taxon>Acanthoscelides</taxon>
    </lineage>
</organism>
<keyword evidence="2" id="KW-0812">Transmembrane</keyword>
<proteinExistence type="predicted"/>
<comment type="caution">
    <text evidence="3">The sequence shown here is derived from an EMBL/GenBank/DDBJ whole genome shotgun (WGS) entry which is preliminary data.</text>
</comment>